<evidence type="ECO:0000313" key="4">
    <source>
        <dbReference type="EMBL" id="WYY09230.1"/>
    </source>
</evidence>
<feature type="region of interest" description="Disordered" evidence="2">
    <location>
        <begin position="54"/>
        <end position="77"/>
    </location>
</feature>
<dbReference type="PROSITE" id="PS51257">
    <property type="entry name" value="PROKAR_LIPOPROTEIN"/>
    <property type="match status" value="1"/>
</dbReference>
<keyword evidence="1 4" id="KW-0378">Hydrolase</keyword>
<evidence type="ECO:0000256" key="1">
    <source>
        <dbReference type="ARBA" id="ARBA00022801"/>
    </source>
</evidence>
<organism evidence="4 5">
    <name type="scientific">Gordonia hydrophobica</name>
    <dbReference type="NCBI Taxonomy" id="40516"/>
    <lineage>
        <taxon>Bacteria</taxon>
        <taxon>Bacillati</taxon>
        <taxon>Actinomycetota</taxon>
        <taxon>Actinomycetes</taxon>
        <taxon>Mycobacteriales</taxon>
        <taxon>Gordoniaceae</taxon>
        <taxon>Gordonia</taxon>
    </lineage>
</organism>
<evidence type="ECO:0000256" key="2">
    <source>
        <dbReference type="SAM" id="MobiDB-lite"/>
    </source>
</evidence>
<dbReference type="Proteomes" id="UP001479933">
    <property type="component" value="Chromosome"/>
</dbReference>
<dbReference type="RefSeq" id="WP_066163684.1">
    <property type="nucleotide sequence ID" value="NZ_CP136137.1"/>
</dbReference>
<reference evidence="4 5" key="1">
    <citation type="journal article" date="2023" name="Virus Evol.">
        <title>Computational host range prediction-The good, the bad, and the ugly.</title>
        <authorList>
            <person name="Howell A.A."/>
            <person name="Versoza C.J."/>
            <person name="Pfeifer S.P."/>
        </authorList>
    </citation>
    <scope>NUCLEOTIDE SEQUENCE [LARGE SCALE GENOMIC DNA]</scope>
    <source>
        <strain evidence="4 5">1610/1b</strain>
    </source>
</reference>
<name>A0ABZ2U641_9ACTN</name>
<dbReference type="GO" id="GO:0016787">
    <property type="term" value="F:hydrolase activity"/>
    <property type="evidence" value="ECO:0007669"/>
    <property type="project" value="UniProtKB-KW"/>
</dbReference>
<keyword evidence="5" id="KW-1185">Reference proteome</keyword>
<dbReference type="InterPro" id="IPR049492">
    <property type="entry name" value="BD-FAE-like_dom"/>
</dbReference>
<dbReference type="Gene3D" id="3.40.50.1820">
    <property type="entry name" value="alpha/beta hydrolase"/>
    <property type="match status" value="1"/>
</dbReference>
<dbReference type="SUPFAM" id="SSF53474">
    <property type="entry name" value="alpha/beta-Hydrolases"/>
    <property type="match status" value="1"/>
</dbReference>
<proteinExistence type="predicted"/>
<dbReference type="EMBL" id="CP136137">
    <property type="protein sequence ID" value="WYY09230.1"/>
    <property type="molecule type" value="Genomic_DNA"/>
</dbReference>
<dbReference type="PANTHER" id="PTHR48081">
    <property type="entry name" value="AB HYDROLASE SUPERFAMILY PROTEIN C4A8.06C"/>
    <property type="match status" value="1"/>
</dbReference>
<evidence type="ECO:0000313" key="5">
    <source>
        <dbReference type="Proteomes" id="UP001479933"/>
    </source>
</evidence>
<gene>
    <name evidence="4" type="ORF">RVF87_09310</name>
</gene>
<protein>
    <submittedName>
        <fullName evidence="4">Alpha/beta hydrolase fold domain-containing protein</fullName>
    </submittedName>
</protein>
<sequence length="330" mass="34746">MKLPRPHPLVSATLSTALVAIACAVVLIWGSIAPAPRPAADQTDPHDAANVAATHADHAHQNGPTRRIHYPTRSADPRQNYADLSLPADYARRTDIPVVVLVHGGSWASTVSARSFDRLAGDLTARGVAVYNVEYRRIGSGGGWPTTFSDVGAALDELPVVAAEYPRLDLARSVLVGHSAGAQLVAWAGLRTAEQPGPGLGAPTWTPRRIVSVSGPLDLAWSATHGDSRVVRALGGTPSEVAARYRAVDPVHLAARGSAASGPELIVLHGTSDRVVPDVDSVRFVAEYRAHGGRADLRLLSGQTHSSMFRAHSKAYQSLVQTIVDAADAP</sequence>
<dbReference type="Pfam" id="PF20434">
    <property type="entry name" value="BD-FAE"/>
    <property type="match status" value="1"/>
</dbReference>
<feature type="domain" description="BD-FAE-like" evidence="3">
    <location>
        <begin position="84"/>
        <end position="285"/>
    </location>
</feature>
<accession>A0ABZ2U641</accession>
<dbReference type="InterPro" id="IPR050300">
    <property type="entry name" value="GDXG_lipolytic_enzyme"/>
</dbReference>
<dbReference type="InterPro" id="IPR029058">
    <property type="entry name" value="AB_hydrolase_fold"/>
</dbReference>
<evidence type="ECO:0000259" key="3">
    <source>
        <dbReference type="Pfam" id="PF20434"/>
    </source>
</evidence>